<proteinExistence type="predicted"/>
<organism evidence="2 3">
    <name type="scientific">Pseudotenacibaculum haliotis</name>
    <dbReference type="NCBI Taxonomy" id="1862138"/>
    <lineage>
        <taxon>Bacteria</taxon>
        <taxon>Pseudomonadati</taxon>
        <taxon>Bacteroidota</taxon>
        <taxon>Flavobacteriia</taxon>
        <taxon>Flavobacteriales</taxon>
        <taxon>Flavobacteriaceae</taxon>
        <taxon>Pseudotenacibaculum</taxon>
    </lineage>
</organism>
<dbReference type="EMBL" id="JBHULH010000004">
    <property type="protein sequence ID" value="MFD2567776.1"/>
    <property type="molecule type" value="Genomic_DNA"/>
</dbReference>
<dbReference type="PANTHER" id="PTHR45947">
    <property type="entry name" value="SULFOQUINOVOSYL TRANSFERASE SQD2"/>
    <property type="match status" value="1"/>
</dbReference>
<protein>
    <submittedName>
        <fullName evidence="2">Glycosyltransferase family 4 protein</fullName>
        <ecNumber evidence="2">2.4.-.-</ecNumber>
    </submittedName>
</protein>
<dbReference type="Pfam" id="PF00534">
    <property type="entry name" value="Glycos_transf_1"/>
    <property type="match status" value="1"/>
</dbReference>
<keyword evidence="3" id="KW-1185">Reference proteome</keyword>
<dbReference type="GO" id="GO:0016757">
    <property type="term" value="F:glycosyltransferase activity"/>
    <property type="evidence" value="ECO:0007669"/>
    <property type="project" value="UniProtKB-KW"/>
</dbReference>
<gene>
    <name evidence="2" type="ORF">ACFSRZ_10360</name>
</gene>
<keyword evidence="2" id="KW-0808">Transferase</keyword>
<reference evidence="3" key="1">
    <citation type="journal article" date="2019" name="Int. J. Syst. Evol. Microbiol.">
        <title>The Global Catalogue of Microorganisms (GCM) 10K type strain sequencing project: providing services to taxonomists for standard genome sequencing and annotation.</title>
        <authorList>
            <consortium name="The Broad Institute Genomics Platform"/>
            <consortium name="The Broad Institute Genome Sequencing Center for Infectious Disease"/>
            <person name="Wu L."/>
            <person name="Ma J."/>
        </authorList>
    </citation>
    <scope>NUCLEOTIDE SEQUENCE [LARGE SCALE GENOMIC DNA]</scope>
    <source>
        <strain evidence="3">KCTC 52127</strain>
    </source>
</reference>
<dbReference type="InterPro" id="IPR050194">
    <property type="entry name" value="Glycosyltransferase_grp1"/>
</dbReference>
<feature type="domain" description="Glycosyl transferase family 1" evidence="1">
    <location>
        <begin position="205"/>
        <end position="348"/>
    </location>
</feature>
<accession>A0ABW5LUM2</accession>
<dbReference type="EC" id="2.4.-.-" evidence="2"/>
<dbReference type="SUPFAM" id="SSF53756">
    <property type="entry name" value="UDP-Glycosyltransferase/glycogen phosphorylase"/>
    <property type="match status" value="1"/>
</dbReference>
<name>A0ABW5LUM2_9FLAO</name>
<dbReference type="PANTHER" id="PTHR45947:SF3">
    <property type="entry name" value="SULFOQUINOVOSYL TRANSFERASE SQD2"/>
    <property type="match status" value="1"/>
</dbReference>
<dbReference type="Proteomes" id="UP001597508">
    <property type="component" value="Unassembled WGS sequence"/>
</dbReference>
<keyword evidence="2" id="KW-0328">Glycosyltransferase</keyword>
<comment type="caution">
    <text evidence="2">The sequence shown here is derived from an EMBL/GenBank/DDBJ whole genome shotgun (WGS) entry which is preliminary data.</text>
</comment>
<evidence type="ECO:0000259" key="1">
    <source>
        <dbReference type="Pfam" id="PF00534"/>
    </source>
</evidence>
<evidence type="ECO:0000313" key="3">
    <source>
        <dbReference type="Proteomes" id="UP001597508"/>
    </source>
</evidence>
<evidence type="ECO:0000313" key="2">
    <source>
        <dbReference type="EMBL" id="MFD2567776.1"/>
    </source>
</evidence>
<dbReference type="RefSeq" id="WP_379666482.1">
    <property type="nucleotide sequence ID" value="NZ_JBHULH010000004.1"/>
</dbReference>
<dbReference type="InterPro" id="IPR001296">
    <property type="entry name" value="Glyco_trans_1"/>
</dbReference>
<dbReference type="CDD" id="cd03801">
    <property type="entry name" value="GT4_PimA-like"/>
    <property type="match status" value="1"/>
</dbReference>
<sequence>MEKLGKRLLVLSAAPHSYDKDAKPVSYEPYVREMNLWTEMFDEVHIYTILRPYDESQRHKFARFKDTNVKLISLASFDASRGILYKIGLLLSLPIVSLQLLFSLRKYDVINIRNSGFFSAILGIITRIFPKPTITKWAGSYMPYEGENLITKIDRRVINWYHKRHKVLIYDKVYKKHFVNFIPALMSKAEINEAKKLAETKPPISERVEIIAIGRMYWAKNFELIFEALNLLQQDTSVDFNWHFHMIGDGDLRGKLEQMVSDYSLQERVTFYGGLPFQKAQSLLAKSHVLIMPGEKEGWPKPIAEAWAHNVFPLGANKGNVPDIIDDPNKGIAFTPTKEELVKSIKNAHDYLSSKNESPNFIAYAENYSLESFQEELKKIIKSVL</sequence>
<dbReference type="Gene3D" id="3.40.50.2000">
    <property type="entry name" value="Glycogen Phosphorylase B"/>
    <property type="match status" value="2"/>
</dbReference>